<dbReference type="PROSITE" id="PS51257">
    <property type="entry name" value="PROKAR_LIPOPROTEIN"/>
    <property type="match status" value="1"/>
</dbReference>
<dbReference type="Proteomes" id="UP000032431">
    <property type="component" value="Chromosome I"/>
</dbReference>
<accession>A0A078KPR9</accession>
<protein>
    <submittedName>
        <fullName evidence="1">Uncharacterized protein</fullName>
    </submittedName>
</protein>
<dbReference type="KEGG" id="ccel:CCDG5_0019"/>
<reference evidence="2" key="1">
    <citation type="submission" date="2014-07" db="EMBL/GenBank/DDBJ databases">
        <authorList>
            <person name="Wibberg D."/>
        </authorList>
    </citation>
    <scope>NUCLEOTIDE SEQUENCE [LARGE SCALE GENOMIC DNA]</scope>
    <source>
        <strain evidence="2">DG5</strain>
    </source>
</reference>
<sequence length="351" mass="39513">MKKSFCIILPLIMLLSGCNINILKDSKVSYEPIKSLDNSVVDCIPQDGYYKIRSFNIVNKTLKAYGVKDKDAEQSDTAFLSPENDFALIKKRNGSGNDKLLDLASGKVYLLNSRTLMFIAENNDEILAGEYKETKWYLYSVDKHSGKLRKLNFELDVDSISSRLINTGVSYNNKFYFTYSDENGTYIVSVKKDNVSRAIISDQKFSNLKILDITDDTITMYKGYVAYEDVNIDDKFQPSIIKIEYANSVNSLTAKIVSDQALNTDKIGKGLKIVDGIKNDNGKIVMVFKPQEEISLRTALLTVDNNSLEKGQNTKAFDMQSSKFISGNLYCFDGDKVVKVDQNAGIEYLKN</sequence>
<dbReference type="HOGENOM" id="CLU_789172_0_0_9"/>
<dbReference type="PATRIC" id="fig|29343.3.peg.20"/>
<name>A0A078KPR9_9FIRM</name>
<keyword evidence="2" id="KW-1185">Reference proteome</keyword>
<dbReference type="EMBL" id="LM995447">
    <property type="protein sequence ID" value="CDZ23170.1"/>
    <property type="molecule type" value="Genomic_DNA"/>
</dbReference>
<organism evidence="1 2">
    <name type="scientific">[Clostridium] cellulosi</name>
    <dbReference type="NCBI Taxonomy" id="29343"/>
    <lineage>
        <taxon>Bacteria</taxon>
        <taxon>Bacillati</taxon>
        <taxon>Bacillota</taxon>
        <taxon>Clostridia</taxon>
        <taxon>Eubacteriales</taxon>
        <taxon>Oscillospiraceae</taxon>
        <taxon>Oscillospiraceae incertae sedis</taxon>
    </lineage>
</organism>
<gene>
    <name evidence="1" type="ORF">CCDG5_0019</name>
</gene>
<dbReference type="AlphaFoldDB" id="A0A078KPR9"/>
<dbReference type="STRING" id="29343.CCDG5_0019"/>
<evidence type="ECO:0000313" key="2">
    <source>
        <dbReference type="Proteomes" id="UP000032431"/>
    </source>
</evidence>
<dbReference type="OrthoDB" id="9793345at2"/>
<evidence type="ECO:0000313" key="1">
    <source>
        <dbReference type="EMBL" id="CDZ23170.1"/>
    </source>
</evidence>
<proteinExistence type="predicted"/>